<keyword evidence="3" id="KW-1185">Reference proteome</keyword>
<feature type="compositionally biased region" description="Polar residues" evidence="1">
    <location>
        <begin position="41"/>
        <end position="52"/>
    </location>
</feature>
<evidence type="ECO:0000313" key="2">
    <source>
        <dbReference type="EMBL" id="GFT10301.1"/>
    </source>
</evidence>
<feature type="region of interest" description="Disordered" evidence="1">
    <location>
        <begin position="41"/>
        <end position="65"/>
    </location>
</feature>
<reference evidence="2" key="1">
    <citation type="submission" date="2020-08" db="EMBL/GenBank/DDBJ databases">
        <title>Multicomponent nature underlies the extraordinary mechanical properties of spider dragline silk.</title>
        <authorList>
            <person name="Kono N."/>
            <person name="Nakamura H."/>
            <person name="Mori M."/>
            <person name="Yoshida Y."/>
            <person name="Ohtoshi R."/>
            <person name="Malay A.D."/>
            <person name="Moran D.A.P."/>
            <person name="Tomita M."/>
            <person name="Numata K."/>
            <person name="Arakawa K."/>
        </authorList>
    </citation>
    <scope>NUCLEOTIDE SEQUENCE</scope>
</reference>
<sequence>MKRTSLNDSNMSNKRLKRSRLRSKKHINIESSGQELVISNHQYPVSSSNGNRNLRRMSSDQAEAHAVHQILNTQWTENHTTITKRKLTDFDDDHQRLISELRASYGLPPLNLKIQNASSVPDDESKNVDKKIVQRQLSYVNKLQKVPVVTSSAPLPKLIIGETLKGCQKFNVLKGSDTLVQVNSNLNVSQKALSNMKIVKVSPTCMKKLKESLLKNSPAADSQHVCVVVPPKALNRLKLLPTKGELQKLESVTNNSTETNLERKKPSINKLNVEKILENDRIRRNEKETMKKKEKIIMKMVAKFEEKEEKKLMKFLEKIKASLIAKRQGQLNEKEKKFVATVENKNKLLEVIKYLKCKDQNDARRLLKYFGV</sequence>
<feature type="region of interest" description="Disordered" evidence="1">
    <location>
        <begin position="1"/>
        <end position="20"/>
    </location>
</feature>
<proteinExistence type="predicted"/>
<dbReference type="Proteomes" id="UP000887013">
    <property type="component" value="Unassembled WGS sequence"/>
</dbReference>
<dbReference type="OrthoDB" id="6449557at2759"/>
<dbReference type="AlphaFoldDB" id="A0A8X6TF64"/>
<accession>A0A8X6TF64</accession>
<organism evidence="2 3">
    <name type="scientific">Nephila pilipes</name>
    <name type="common">Giant wood spider</name>
    <name type="synonym">Nephila maculata</name>
    <dbReference type="NCBI Taxonomy" id="299642"/>
    <lineage>
        <taxon>Eukaryota</taxon>
        <taxon>Metazoa</taxon>
        <taxon>Ecdysozoa</taxon>
        <taxon>Arthropoda</taxon>
        <taxon>Chelicerata</taxon>
        <taxon>Arachnida</taxon>
        <taxon>Araneae</taxon>
        <taxon>Araneomorphae</taxon>
        <taxon>Entelegynae</taxon>
        <taxon>Araneoidea</taxon>
        <taxon>Nephilidae</taxon>
        <taxon>Nephila</taxon>
    </lineage>
</organism>
<comment type="caution">
    <text evidence="2">The sequence shown here is derived from an EMBL/GenBank/DDBJ whole genome shotgun (WGS) entry which is preliminary data.</text>
</comment>
<protein>
    <submittedName>
        <fullName evidence="2">Uncharacterized protein</fullName>
    </submittedName>
</protein>
<feature type="compositionally biased region" description="Polar residues" evidence="1">
    <location>
        <begin position="1"/>
        <end position="13"/>
    </location>
</feature>
<name>A0A8X6TF64_NEPPI</name>
<evidence type="ECO:0000313" key="3">
    <source>
        <dbReference type="Proteomes" id="UP000887013"/>
    </source>
</evidence>
<dbReference type="EMBL" id="BMAW01057356">
    <property type="protein sequence ID" value="GFT10301.1"/>
    <property type="molecule type" value="Genomic_DNA"/>
</dbReference>
<gene>
    <name evidence="2" type="ORF">NPIL_610181</name>
</gene>
<evidence type="ECO:0000256" key="1">
    <source>
        <dbReference type="SAM" id="MobiDB-lite"/>
    </source>
</evidence>